<evidence type="ECO:0000256" key="3">
    <source>
        <dbReference type="ARBA" id="ARBA00022741"/>
    </source>
</evidence>
<reference evidence="7 8" key="1">
    <citation type="submission" date="2024-07" db="EMBL/GenBank/DDBJ databases">
        <authorList>
            <person name="Akdeniz Z."/>
        </authorList>
    </citation>
    <scope>NUCLEOTIDE SEQUENCE [LARGE SCALE GENOMIC DNA]</scope>
</reference>
<dbReference type="InterPro" id="IPR003008">
    <property type="entry name" value="Tubulin_FtsZ_GTPase"/>
</dbReference>
<dbReference type="SUPFAM" id="SSF52490">
    <property type="entry name" value="Tubulin nucleotide-binding domain-like"/>
    <property type="match status" value="1"/>
</dbReference>
<proteinExistence type="inferred from homology"/>
<gene>
    <name evidence="7" type="ORF">HINF_LOCUS6743</name>
</gene>
<comment type="caution">
    <text evidence="7">The sequence shown here is derived from an EMBL/GenBank/DDBJ whole genome shotgun (WGS) entry which is preliminary data.</text>
</comment>
<dbReference type="Pfam" id="PF00091">
    <property type="entry name" value="Tubulin"/>
    <property type="match status" value="1"/>
</dbReference>
<organism evidence="7 8">
    <name type="scientific">Hexamita inflata</name>
    <dbReference type="NCBI Taxonomy" id="28002"/>
    <lineage>
        <taxon>Eukaryota</taxon>
        <taxon>Metamonada</taxon>
        <taxon>Diplomonadida</taxon>
        <taxon>Hexamitidae</taxon>
        <taxon>Hexamitinae</taxon>
        <taxon>Hexamita</taxon>
    </lineage>
</organism>
<sequence length="326" mass="37028">MGELLTLQVGHCGCQLGLQFWNELRLANNLSLSGHSTSAPDSRLFTESLSSHYSPNSLFIDTCPDTLTKMQHSDLGRFLSPFLTGSSSTSNQFGVGYFDQQLLMDQLSFELRKRSEKCDKLKQFQIIQALGGGTGSGTGSKIVEMISENYQCDIKCCQVFPQSGFCLQSPNNCVLGVSKCLDCQMVWFDNQQLFSQYRSKNGMELVNGFITQSITQQLFTNKQQIQLETNNVNGQQIQLVQAKTNETNENDNQRKMRGEKEEVSQMQNKVRDLLQTQLDQFQIIKQLNVRKYSHAEETAEMYDEAFDKVQNVIQQYQDIHNIAESQ</sequence>
<evidence type="ECO:0000256" key="4">
    <source>
        <dbReference type="ARBA" id="ARBA00023134"/>
    </source>
</evidence>
<keyword evidence="8" id="KW-1185">Reference proteome</keyword>
<accession>A0ABP1GXJ9</accession>
<dbReference type="PROSITE" id="PS00227">
    <property type="entry name" value="TUBULIN"/>
    <property type="match status" value="1"/>
</dbReference>
<keyword evidence="2 5" id="KW-0493">Microtubule</keyword>
<dbReference type="PANTHER" id="PTHR11588">
    <property type="entry name" value="TUBULIN"/>
    <property type="match status" value="1"/>
</dbReference>
<evidence type="ECO:0000313" key="7">
    <source>
        <dbReference type="EMBL" id="CAL5981613.1"/>
    </source>
</evidence>
<dbReference type="InterPro" id="IPR000217">
    <property type="entry name" value="Tubulin"/>
</dbReference>
<dbReference type="Gene3D" id="3.40.50.1440">
    <property type="entry name" value="Tubulin/FtsZ, GTPase domain"/>
    <property type="match status" value="1"/>
</dbReference>
<comment type="similarity">
    <text evidence="1 5">Belongs to the tubulin family.</text>
</comment>
<dbReference type="InterPro" id="IPR036525">
    <property type="entry name" value="Tubulin/FtsZ_GTPase_sf"/>
</dbReference>
<protein>
    <submittedName>
        <fullName evidence="7">Beta-tubulin_2</fullName>
    </submittedName>
</protein>
<evidence type="ECO:0000256" key="5">
    <source>
        <dbReference type="RuleBase" id="RU000352"/>
    </source>
</evidence>
<dbReference type="Proteomes" id="UP001642409">
    <property type="component" value="Unassembled WGS sequence"/>
</dbReference>
<dbReference type="EMBL" id="CAXDID020000013">
    <property type="protein sequence ID" value="CAL5981613.1"/>
    <property type="molecule type" value="Genomic_DNA"/>
</dbReference>
<evidence type="ECO:0000256" key="1">
    <source>
        <dbReference type="ARBA" id="ARBA00009636"/>
    </source>
</evidence>
<evidence type="ECO:0000313" key="8">
    <source>
        <dbReference type="Proteomes" id="UP001642409"/>
    </source>
</evidence>
<feature type="domain" description="Tubulin/FtsZ GTPase" evidence="6">
    <location>
        <begin position="3"/>
        <end position="195"/>
    </location>
</feature>
<keyword evidence="3 5" id="KW-0547">Nucleotide-binding</keyword>
<name>A0ABP1GXJ9_9EUKA</name>
<keyword evidence="4 5" id="KW-0342">GTP-binding</keyword>
<evidence type="ECO:0000256" key="2">
    <source>
        <dbReference type="ARBA" id="ARBA00022701"/>
    </source>
</evidence>
<dbReference type="PRINTS" id="PR01161">
    <property type="entry name" value="TUBULIN"/>
</dbReference>
<evidence type="ECO:0000259" key="6">
    <source>
        <dbReference type="Pfam" id="PF00091"/>
    </source>
</evidence>
<dbReference type="InterPro" id="IPR017975">
    <property type="entry name" value="Tubulin_CS"/>
</dbReference>